<keyword evidence="1" id="KW-0732">Signal</keyword>
<evidence type="ECO:0000313" key="2">
    <source>
        <dbReference type="EMBL" id="TYS64204.1"/>
    </source>
</evidence>
<gene>
    <name evidence="2" type="ORF">FZD47_12045</name>
</gene>
<feature type="chain" id="PRO_5038950399" description="DUF3221 domain-containing protein" evidence="1">
    <location>
        <begin position="21"/>
        <end position="187"/>
    </location>
</feature>
<sequence>MNKYLILAVFLLFTILTAGCQSSHSVDNRDLEKYEVSQTSDENVQGDFIFRIKSEKGEYEVGEDIELYGEIEYIGEKEEVTIYHSSSAVLFPMREKIRGYEIGSAVNDIGLSTTIKKGKPYREEYGKSGSYSEDQDPQDYVNFMKEFLNASGFPAGYYVVQGSTDFSVESGEHVRVKGTVDFKVMKK</sequence>
<feature type="signal peptide" evidence="1">
    <location>
        <begin position="1"/>
        <end position="20"/>
    </location>
</feature>
<dbReference type="Proteomes" id="UP000323732">
    <property type="component" value="Unassembled WGS sequence"/>
</dbReference>
<comment type="caution">
    <text evidence="2">The sequence shown here is derived from an EMBL/GenBank/DDBJ whole genome shotgun (WGS) entry which is preliminary data.</text>
</comment>
<evidence type="ECO:0000313" key="3">
    <source>
        <dbReference type="Proteomes" id="UP000323732"/>
    </source>
</evidence>
<protein>
    <recommendedName>
        <fullName evidence="4">DUF3221 domain-containing protein</fullName>
    </recommendedName>
</protein>
<proteinExistence type="predicted"/>
<dbReference type="PROSITE" id="PS51257">
    <property type="entry name" value="PROKAR_LIPOPROTEIN"/>
    <property type="match status" value="1"/>
</dbReference>
<dbReference type="AlphaFoldDB" id="A0A5D4SPC8"/>
<reference evidence="2 3" key="1">
    <citation type="submission" date="2019-08" db="EMBL/GenBank/DDBJ databases">
        <title>Bacillus genomes from the desert of Cuatro Cienegas, Coahuila.</title>
        <authorList>
            <person name="Olmedo-Alvarez G."/>
        </authorList>
    </citation>
    <scope>NUCLEOTIDE SEQUENCE [LARGE SCALE GENOMIC DNA]</scope>
    <source>
        <strain evidence="2 3">CH37_1T</strain>
    </source>
</reference>
<evidence type="ECO:0008006" key="4">
    <source>
        <dbReference type="Google" id="ProtNLM"/>
    </source>
</evidence>
<name>A0A5D4SPC8_9BACI</name>
<accession>A0A5D4SPC8</accession>
<evidence type="ECO:0000256" key="1">
    <source>
        <dbReference type="SAM" id="SignalP"/>
    </source>
</evidence>
<dbReference type="RefSeq" id="WP_101548707.1">
    <property type="nucleotide sequence ID" value="NZ_JAIVAO010000001.1"/>
</dbReference>
<dbReference type="EMBL" id="VTES01000003">
    <property type="protein sequence ID" value="TYS64204.1"/>
    <property type="molecule type" value="Genomic_DNA"/>
</dbReference>
<organism evidence="2 3">
    <name type="scientific">Bacillus infantis</name>
    <dbReference type="NCBI Taxonomy" id="324767"/>
    <lineage>
        <taxon>Bacteria</taxon>
        <taxon>Bacillati</taxon>
        <taxon>Bacillota</taxon>
        <taxon>Bacilli</taxon>
        <taxon>Bacillales</taxon>
        <taxon>Bacillaceae</taxon>
        <taxon>Bacillus</taxon>
    </lineage>
</organism>